<feature type="domain" description="RdRp catalytic" evidence="9">
    <location>
        <begin position="208"/>
        <end position="319"/>
    </location>
</feature>
<evidence type="ECO:0000259" key="9">
    <source>
        <dbReference type="PROSITE" id="PS50507"/>
    </source>
</evidence>
<dbReference type="EMBL" id="MN830246">
    <property type="protein sequence ID" value="QKK82929.1"/>
    <property type="molecule type" value="Genomic_RNA"/>
</dbReference>
<dbReference type="CDD" id="cd23179">
    <property type="entry name" value="ps_ssRNAv_Tolivirales_RdRp"/>
    <property type="match status" value="1"/>
</dbReference>
<evidence type="ECO:0000256" key="4">
    <source>
        <dbReference type="ARBA" id="ARBA00022695"/>
    </source>
</evidence>
<dbReference type="SUPFAM" id="SSF56672">
    <property type="entry name" value="DNA/RNA polymerases"/>
    <property type="match status" value="1"/>
</dbReference>
<evidence type="ECO:0000256" key="6">
    <source>
        <dbReference type="ARBA" id="ARBA00022953"/>
    </source>
</evidence>
<dbReference type="PROSITE" id="PS50507">
    <property type="entry name" value="RDRP_SSRNA_POS"/>
    <property type="match status" value="1"/>
</dbReference>
<reference evidence="10" key="2">
    <citation type="journal article" name="PLoS Pathog.">
        <title>Circumpolar diversification of the Ixodes uriae tick virome.</title>
        <authorList>
            <person name="Pettersson J.H."/>
            <person name="Ellstrom P."/>
            <person name="Ling J."/>
            <person name="Nilsson I."/>
            <person name="Bergstrom S."/>
            <person name="Gonzalez-Acuna D."/>
            <person name="Olsen B."/>
            <person name="Holmes E.C."/>
        </authorList>
    </citation>
    <scope>NUCLEOTIDE SEQUENCE</scope>
    <source>
        <strain evidence="10">OTU9.IU20</strain>
    </source>
</reference>
<comment type="catalytic activity">
    <reaction evidence="7">
        <text>RNA(n) + a ribonucleoside 5'-triphosphate = RNA(n+1) + diphosphate</text>
        <dbReference type="Rhea" id="RHEA:21248"/>
        <dbReference type="Rhea" id="RHEA-COMP:14527"/>
        <dbReference type="Rhea" id="RHEA-COMP:17342"/>
        <dbReference type="ChEBI" id="CHEBI:33019"/>
        <dbReference type="ChEBI" id="CHEBI:61557"/>
        <dbReference type="ChEBI" id="CHEBI:140395"/>
        <dbReference type="EC" id="2.7.7.48"/>
    </reaction>
</comment>
<evidence type="ECO:0000256" key="2">
    <source>
        <dbReference type="ARBA" id="ARBA00022484"/>
    </source>
</evidence>
<evidence type="ECO:0000256" key="7">
    <source>
        <dbReference type="RuleBase" id="RU363062"/>
    </source>
</evidence>
<reference evidence="10" key="1">
    <citation type="submission" date="2019-12" db="EMBL/GenBank/DDBJ databases">
        <authorList>
            <person name="Pettersson J.H.O."/>
            <person name="Olsen B."/>
            <person name="Holmes E.C."/>
        </authorList>
    </citation>
    <scope>NUCLEOTIDE SEQUENCE</scope>
    <source>
        <strain evidence="10">OTU9.IU20</strain>
    </source>
</reference>
<dbReference type="GO" id="GO:0039694">
    <property type="term" value="P:viral RNA genome replication"/>
    <property type="evidence" value="ECO:0007669"/>
    <property type="project" value="InterPro"/>
</dbReference>
<dbReference type="Pfam" id="PF00998">
    <property type="entry name" value="RdRP_3"/>
    <property type="match status" value="1"/>
</dbReference>
<protein>
    <recommendedName>
        <fullName evidence="1 7">RNA-directed RNA polymerase</fullName>
        <ecNumber evidence="1 7">2.7.7.48</ecNumber>
    </recommendedName>
</protein>
<keyword evidence="4 7" id="KW-0548">Nucleotidyltransferase</keyword>
<dbReference type="EC" id="2.7.7.48" evidence="1 7"/>
<dbReference type="InterPro" id="IPR007094">
    <property type="entry name" value="RNA-dir_pol_PSvirus"/>
</dbReference>
<evidence type="ECO:0000256" key="3">
    <source>
        <dbReference type="ARBA" id="ARBA00022679"/>
    </source>
</evidence>
<dbReference type="InterPro" id="IPR043128">
    <property type="entry name" value="Rev_trsase/Diguanyl_cyclase"/>
</dbReference>
<proteinExistence type="predicted"/>
<dbReference type="GO" id="GO:0003723">
    <property type="term" value="F:RNA binding"/>
    <property type="evidence" value="ECO:0007669"/>
    <property type="project" value="InterPro"/>
</dbReference>
<evidence type="ECO:0000256" key="1">
    <source>
        <dbReference type="ARBA" id="ARBA00012494"/>
    </source>
</evidence>
<dbReference type="InterPro" id="IPR002166">
    <property type="entry name" value="RNA_pol_HCV"/>
</dbReference>
<feature type="region of interest" description="Disordered" evidence="8">
    <location>
        <begin position="484"/>
        <end position="512"/>
    </location>
</feature>
<evidence type="ECO:0000256" key="5">
    <source>
        <dbReference type="ARBA" id="ARBA00022741"/>
    </source>
</evidence>
<sequence>MPAVCLGKYTKTAIAGRVVIGPTTPGRQHTRHVTRFFPLPPLDGLWQVSTHHNCRTNELVSLYQRHLTEYPVKVEVAALQRCRRQLLRLASQAPLIYPLSVEQAADHYRGLKRKKMRLAAQSLEERPIEENDARVKMFIKQDKYPADAVLEKAPRAIQYRSPRYTIQLACYLTPLERWVYTREWCAKGANSWERAARYIRAMQRFDNPVAIEVDYSKFDAHISMDLLRLEHGFYNAVYGHDETLHTLLRWQLRNRGTTPSGLRYQTRGKRMSGDLNTGLGNTVINYAILSDITRDCRSWMLIDGDDSILLIERDDLRVLADRLGALAATHGQTAKWAAVDPWEVEFCQSKLMPIGLRWRFVRNPRRAISHDSVTTTKYPPHILSRLRYAIGQCELACMNGVPVLQEMALAMMRLGDPTPIKATEDIFYRAKHEGRAMRLEITQEARYWFERQFGITLAQQYQLEHYYAALDDPETVTYVDQDNQGTPAAEETCTARWSRRGGFEPTPADGDR</sequence>
<keyword evidence="5 7" id="KW-0547">Nucleotide-binding</keyword>
<dbReference type="InterPro" id="IPR043502">
    <property type="entry name" value="DNA/RNA_pol_sf"/>
</dbReference>
<evidence type="ECO:0000256" key="8">
    <source>
        <dbReference type="SAM" id="MobiDB-lite"/>
    </source>
</evidence>
<dbReference type="Gene3D" id="3.30.70.270">
    <property type="match status" value="1"/>
</dbReference>
<accession>A0A859D189</accession>
<organism evidence="10">
    <name type="scientific">Upmeje virus</name>
    <dbReference type="NCBI Taxonomy" id="2739778"/>
    <lineage>
        <taxon>Viruses</taxon>
        <taxon>Riboviria</taxon>
        <taxon>Orthornavirae</taxon>
        <taxon>Kitrinoviricota</taxon>
        <taxon>Tolucaviricetes</taxon>
        <taxon>Tolivirales</taxon>
        <taxon>Tombusviridae</taxon>
    </lineage>
</organism>
<dbReference type="GO" id="GO:0003968">
    <property type="term" value="F:RNA-directed RNA polymerase activity"/>
    <property type="evidence" value="ECO:0007669"/>
    <property type="project" value="UniProtKB-KW"/>
</dbReference>
<name>A0A859D189_9TOMB</name>
<dbReference type="GO" id="GO:0000166">
    <property type="term" value="F:nucleotide binding"/>
    <property type="evidence" value="ECO:0007669"/>
    <property type="project" value="UniProtKB-KW"/>
</dbReference>
<evidence type="ECO:0000313" key="10">
    <source>
        <dbReference type="EMBL" id="QKK82929.1"/>
    </source>
</evidence>
<keyword evidence="3 7" id="KW-0808">Transferase</keyword>
<keyword evidence="2 7" id="KW-0696">RNA-directed RNA polymerase</keyword>
<keyword evidence="6 7" id="KW-0693">Viral RNA replication</keyword>